<evidence type="ECO:0000313" key="4">
    <source>
        <dbReference type="Proteomes" id="UP001149090"/>
    </source>
</evidence>
<proteinExistence type="predicted"/>
<dbReference type="Gene3D" id="3.30.710.10">
    <property type="entry name" value="Potassium Channel Kv1.1, Chain A"/>
    <property type="match status" value="2"/>
</dbReference>
<keyword evidence="4" id="KW-1185">Reference proteome</keyword>
<dbReference type="AlphaFoldDB" id="A0A9Q0R765"/>
<dbReference type="InterPro" id="IPR006571">
    <property type="entry name" value="TLDc_dom"/>
</dbReference>
<comment type="caution">
    <text evidence="3">The sequence shown here is derived from an EMBL/GenBank/DDBJ whole genome shotgun (WGS) entry which is preliminary data.</text>
</comment>
<dbReference type="PROSITE" id="PS50097">
    <property type="entry name" value="BTB"/>
    <property type="match status" value="2"/>
</dbReference>
<organism evidence="3 4">
    <name type="scientific">Anaeramoeba ignava</name>
    <name type="common">Anaerobic marine amoeba</name>
    <dbReference type="NCBI Taxonomy" id="1746090"/>
    <lineage>
        <taxon>Eukaryota</taxon>
        <taxon>Metamonada</taxon>
        <taxon>Anaeramoebidae</taxon>
        <taxon>Anaeramoeba</taxon>
    </lineage>
</organism>
<dbReference type="Proteomes" id="UP001149090">
    <property type="component" value="Unassembled WGS sequence"/>
</dbReference>
<dbReference type="InterPro" id="IPR011705">
    <property type="entry name" value="BACK"/>
</dbReference>
<evidence type="ECO:0000256" key="1">
    <source>
        <dbReference type="SAM" id="Coils"/>
    </source>
</evidence>
<dbReference type="Pfam" id="PF07534">
    <property type="entry name" value="TLD"/>
    <property type="match status" value="1"/>
</dbReference>
<gene>
    <name evidence="3" type="ORF">M0811_02261</name>
</gene>
<reference evidence="3" key="1">
    <citation type="submission" date="2022-10" db="EMBL/GenBank/DDBJ databases">
        <title>Novel sulphate-reducing endosymbionts in the free-living metamonad Anaeramoeba.</title>
        <authorList>
            <person name="Jerlstrom-Hultqvist J."/>
            <person name="Cepicka I."/>
            <person name="Gallot-Lavallee L."/>
            <person name="Salas-Leiva D."/>
            <person name="Curtis B.A."/>
            <person name="Zahonova K."/>
            <person name="Pipaliya S."/>
            <person name="Dacks J."/>
            <person name="Roger A.J."/>
        </authorList>
    </citation>
    <scope>NUCLEOTIDE SEQUENCE</scope>
    <source>
        <strain evidence="3">BMAN</strain>
    </source>
</reference>
<evidence type="ECO:0000313" key="3">
    <source>
        <dbReference type="EMBL" id="KAJ5069684.1"/>
    </source>
</evidence>
<feature type="domain" description="BTB" evidence="2">
    <location>
        <begin position="494"/>
        <end position="561"/>
    </location>
</feature>
<accession>A0A9Q0R765</accession>
<keyword evidence="1" id="KW-0175">Coiled coil</keyword>
<dbReference type="SMART" id="SM00225">
    <property type="entry name" value="BTB"/>
    <property type="match status" value="1"/>
</dbReference>
<dbReference type="Pfam" id="PF00651">
    <property type="entry name" value="BTB"/>
    <property type="match status" value="1"/>
</dbReference>
<dbReference type="PANTHER" id="PTHR45632">
    <property type="entry name" value="LD33804P"/>
    <property type="match status" value="1"/>
</dbReference>
<dbReference type="Gene3D" id="1.25.40.420">
    <property type="match status" value="1"/>
</dbReference>
<dbReference type="EMBL" id="JAPDFW010000103">
    <property type="protein sequence ID" value="KAJ5069684.1"/>
    <property type="molecule type" value="Genomic_DNA"/>
</dbReference>
<dbReference type="InterPro" id="IPR011333">
    <property type="entry name" value="SKP1/BTB/POZ_sf"/>
</dbReference>
<feature type="coiled-coil region" evidence="1">
    <location>
        <begin position="207"/>
        <end position="234"/>
    </location>
</feature>
<name>A0A9Q0R765_ANAIG</name>
<sequence>MENYSNLEKLSNDLKNLFQNQNQNEKEEESYFDFEIICEQNQTSIKTHKSILSSRSEYFKSLFNSKMKEYQENKLILKDVSSSILSSILNYFYSGKIEINLENAIQILFFSSKYLIDELIEICSNFIKNNLQFETVVDILKLSEAMNFNQLIDSSYKFIFENFDKFIKTSFFLELEENHLNSILSNHDILINEFELFQSIIKWGKHKLDINQEKELEKEEKEKLQNQISNVIEKIRFIDFSKEELKDILKEDLIPKQISEQLIQFQKLQETNLHEKELTFQSRFKSSKIIQDNEYASKLQEWINDDKFFSKMKKGFSARRNGFSSKKWHKKVDNKGKTLVIMKTTNGFIFGGFTEVGFFPKDKSKWHKLYRNDDSGPQFDANAFIFSLRNDKNDRKPQKFTIKKGEEGYAIDSELDYGPCFGFPYRKYRDPDFALTSNFHKPGFSNFGSSYNLPNGIEFKTNEAKSYLAGSCNKWINSNEKIEETIKRIYLNEKDFIIERKEKQYKFPKLILLMRSELYRGMFLSVTNDTSNKVTDYSELSNKSFQIFEYWIYSNQIKDEIEITQEIINELDRGIDYFQLNQTNPNLFDLLIKKFNNQNQN</sequence>
<dbReference type="CDD" id="cd18186">
    <property type="entry name" value="BTB_POZ_ZBTB_KLHL-like"/>
    <property type="match status" value="1"/>
</dbReference>
<evidence type="ECO:0000259" key="2">
    <source>
        <dbReference type="PROSITE" id="PS50097"/>
    </source>
</evidence>
<dbReference type="Pfam" id="PF07707">
    <property type="entry name" value="BACK"/>
    <property type="match status" value="1"/>
</dbReference>
<dbReference type="SMART" id="SM00875">
    <property type="entry name" value="BACK"/>
    <property type="match status" value="1"/>
</dbReference>
<dbReference type="InterPro" id="IPR000210">
    <property type="entry name" value="BTB/POZ_dom"/>
</dbReference>
<dbReference type="SUPFAM" id="SSF54695">
    <property type="entry name" value="POZ domain"/>
    <property type="match status" value="1"/>
</dbReference>
<feature type="domain" description="BTB" evidence="2">
    <location>
        <begin position="32"/>
        <end position="101"/>
    </location>
</feature>
<protein>
    <submittedName>
        <fullName evidence="3">Pep-cterm sorting domain-containing protein</fullName>
    </submittedName>
</protein>